<evidence type="ECO:0000259" key="1">
    <source>
        <dbReference type="PROSITE" id="PS51832"/>
    </source>
</evidence>
<evidence type="ECO:0000313" key="2">
    <source>
        <dbReference type="EMBL" id="MEN2766775.1"/>
    </source>
</evidence>
<sequence>MRVSPSQLVPGCVLLRDVKGKTNKPIIPQKTVLTEKHIMILSKFLIEEVDVSERLAEGTVFKPKGKKEEITKTDHKIEDSNQPITNRSFEEHYLYVVENFKKLFKGWQNTVPIDNLAVRNLILPLIDRMDDIGSAVYALHQYADKKDYFYHHCVSVSILSAYLGKKMGYQKGEWYQIALAGLLSDAGMARLEDFAFIKEGILTKEEKLEIRNHPTYSYRMVENISSIPYTVKLAVLQHHERIDGSGYPLGLSHEKIHGYARIIAVSDIYHAMTSDRYYRKKQSPFQVIEELQKEQFTKLDPRVVQVFVDSIAKFSIGTRVSLSNEQVGEIVFIEHKHPTRPIVRLDNGEIITLSNNKNLFINEILST</sequence>
<dbReference type="InterPro" id="IPR003607">
    <property type="entry name" value="HD/PDEase_dom"/>
</dbReference>
<comment type="caution">
    <text evidence="2">The sequence shown here is derived from an EMBL/GenBank/DDBJ whole genome shotgun (WGS) entry which is preliminary data.</text>
</comment>
<dbReference type="SMART" id="SM00471">
    <property type="entry name" value="HDc"/>
    <property type="match status" value="1"/>
</dbReference>
<gene>
    <name evidence="2" type="ORF">ABC228_06235</name>
</gene>
<protein>
    <submittedName>
        <fullName evidence="2">HD-GYP domain-containing protein</fullName>
        <ecNumber evidence="2">3.1.4.-</ecNumber>
    </submittedName>
</protein>
<keyword evidence="3" id="KW-1185">Reference proteome</keyword>
<dbReference type="PROSITE" id="PS51832">
    <property type="entry name" value="HD_GYP"/>
    <property type="match status" value="1"/>
</dbReference>
<dbReference type="InterPro" id="IPR037522">
    <property type="entry name" value="HD_GYP_dom"/>
</dbReference>
<dbReference type="GO" id="GO:0016787">
    <property type="term" value="F:hydrolase activity"/>
    <property type="evidence" value="ECO:0007669"/>
    <property type="project" value="UniProtKB-KW"/>
</dbReference>
<dbReference type="RefSeq" id="WP_345824247.1">
    <property type="nucleotide sequence ID" value="NZ_JBDIML010000002.1"/>
</dbReference>
<dbReference type="Gene3D" id="1.10.3210.10">
    <property type="entry name" value="Hypothetical protein af1432"/>
    <property type="match status" value="1"/>
</dbReference>
<dbReference type="Proteomes" id="UP001444625">
    <property type="component" value="Unassembled WGS sequence"/>
</dbReference>
<dbReference type="EC" id="3.1.4.-" evidence="2"/>
<dbReference type="CDD" id="cd00077">
    <property type="entry name" value="HDc"/>
    <property type="match status" value="1"/>
</dbReference>
<name>A0ABU9XER6_9BACI</name>
<keyword evidence="2" id="KW-0378">Hydrolase</keyword>
<dbReference type="PANTHER" id="PTHR43155">
    <property type="entry name" value="CYCLIC DI-GMP PHOSPHODIESTERASE PA4108-RELATED"/>
    <property type="match status" value="1"/>
</dbReference>
<feature type="domain" description="HD-GYP" evidence="1">
    <location>
        <begin position="128"/>
        <end position="323"/>
    </location>
</feature>
<reference evidence="2 3" key="1">
    <citation type="submission" date="2024-05" db="EMBL/GenBank/DDBJ databases">
        <authorList>
            <person name="Haq I."/>
            <person name="Ullah Z."/>
            <person name="Ahmad R."/>
            <person name="Li M."/>
            <person name="Tong Y."/>
        </authorList>
    </citation>
    <scope>NUCLEOTIDE SEQUENCE [LARGE SCALE GENOMIC DNA]</scope>
    <source>
        <strain evidence="2 3">16A2E</strain>
    </source>
</reference>
<proteinExistence type="predicted"/>
<evidence type="ECO:0000313" key="3">
    <source>
        <dbReference type="Proteomes" id="UP001444625"/>
    </source>
</evidence>
<dbReference type="EMBL" id="JBDIML010000002">
    <property type="protein sequence ID" value="MEN2766775.1"/>
    <property type="molecule type" value="Genomic_DNA"/>
</dbReference>
<accession>A0ABU9XER6</accession>
<dbReference type="SUPFAM" id="SSF109604">
    <property type="entry name" value="HD-domain/PDEase-like"/>
    <property type="match status" value="1"/>
</dbReference>
<dbReference type="Pfam" id="PF13487">
    <property type="entry name" value="HD_5"/>
    <property type="match status" value="1"/>
</dbReference>
<dbReference type="PANTHER" id="PTHR43155:SF2">
    <property type="entry name" value="CYCLIC DI-GMP PHOSPHODIESTERASE PA4108"/>
    <property type="match status" value="1"/>
</dbReference>
<organism evidence="2 3">
    <name type="scientific">Ornithinibacillus xuwenensis</name>
    <dbReference type="NCBI Taxonomy" id="3144668"/>
    <lineage>
        <taxon>Bacteria</taxon>
        <taxon>Bacillati</taxon>
        <taxon>Bacillota</taxon>
        <taxon>Bacilli</taxon>
        <taxon>Bacillales</taxon>
        <taxon>Bacillaceae</taxon>
        <taxon>Ornithinibacillus</taxon>
    </lineage>
</organism>